<accession>E1QM39</accession>
<gene>
    <name evidence="9" type="ordered locus">Deba_3271</name>
</gene>
<evidence type="ECO:0000259" key="7">
    <source>
        <dbReference type="PROSITE" id="PS50111"/>
    </source>
</evidence>
<keyword evidence="6" id="KW-0812">Transmembrane</keyword>
<dbReference type="Proteomes" id="UP000009047">
    <property type="component" value="Chromosome"/>
</dbReference>
<feature type="transmembrane region" description="Helical" evidence="6">
    <location>
        <begin position="318"/>
        <end position="338"/>
    </location>
</feature>
<dbReference type="HOGENOM" id="CLU_000445_107_24_7"/>
<evidence type="ECO:0000256" key="3">
    <source>
        <dbReference type="PROSITE-ProRule" id="PRU00284"/>
    </source>
</evidence>
<dbReference type="AlphaFoldDB" id="E1QM39"/>
<keyword evidence="6" id="KW-1133">Transmembrane helix</keyword>
<dbReference type="GO" id="GO:0005886">
    <property type="term" value="C:plasma membrane"/>
    <property type="evidence" value="ECO:0007669"/>
    <property type="project" value="TreeGrafter"/>
</dbReference>
<proteinExistence type="inferred from homology"/>
<name>E1QM39_DESB2</name>
<dbReference type="InterPro" id="IPR032255">
    <property type="entry name" value="HBM"/>
</dbReference>
<dbReference type="SMART" id="SM01358">
    <property type="entry name" value="HBM"/>
    <property type="match status" value="1"/>
</dbReference>
<keyword evidence="6" id="KW-0472">Membrane</keyword>
<evidence type="ECO:0000256" key="5">
    <source>
        <dbReference type="SAM" id="MobiDB-lite"/>
    </source>
</evidence>
<dbReference type="KEGG" id="dbr:Deba_3271"/>
<dbReference type="GO" id="GO:0007165">
    <property type="term" value="P:signal transduction"/>
    <property type="evidence" value="ECO:0007669"/>
    <property type="project" value="UniProtKB-KW"/>
</dbReference>
<feature type="region of interest" description="Disordered" evidence="5">
    <location>
        <begin position="378"/>
        <end position="407"/>
    </location>
</feature>
<dbReference type="GO" id="GO:0004888">
    <property type="term" value="F:transmembrane signaling receptor activity"/>
    <property type="evidence" value="ECO:0007669"/>
    <property type="project" value="TreeGrafter"/>
</dbReference>
<evidence type="ECO:0000313" key="9">
    <source>
        <dbReference type="EMBL" id="ADK86624.1"/>
    </source>
</evidence>
<dbReference type="PANTHER" id="PTHR43531:SF14">
    <property type="entry name" value="METHYL-ACCEPTING CHEMOTAXIS PROTEIN I-RELATED"/>
    <property type="match status" value="1"/>
</dbReference>
<evidence type="ECO:0000259" key="8">
    <source>
        <dbReference type="PROSITE" id="PS51753"/>
    </source>
</evidence>
<feature type="domain" description="HBM" evidence="8">
    <location>
        <begin position="37"/>
        <end position="313"/>
    </location>
</feature>
<evidence type="ECO:0000256" key="6">
    <source>
        <dbReference type="SAM" id="Phobius"/>
    </source>
</evidence>
<dbReference type="SMART" id="SM00283">
    <property type="entry name" value="MA"/>
    <property type="match status" value="1"/>
</dbReference>
<dbReference type="InterPro" id="IPR051310">
    <property type="entry name" value="MCP_chemotaxis"/>
</dbReference>
<comment type="similarity">
    <text evidence="2">Belongs to the methyl-accepting chemotaxis (MCP) protein family.</text>
</comment>
<dbReference type="RefSeq" id="WP_013260060.1">
    <property type="nucleotide sequence ID" value="NC_014365.1"/>
</dbReference>
<dbReference type="InterPro" id="IPR004089">
    <property type="entry name" value="MCPsignal_dom"/>
</dbReference>
<dbReference type="STRING" id="644282.Deba_3271"/>
<dbReference type="Pfam" id="PF00015">
    <property type="entry name" value="MCPsignal"/>
    <property type="match status" value="1"/>
</dbReference>
<keyword evidence="1" id="KW-0488">Methylation</keyword>
<dbReference type="SUPFAM" id="SSF58104">
    <property type="entry name" value="Methyl-accepting chemotaxis protein (MCP) signaling domain"/>
    <property type="match status" value="1"/>
</dbReference>
<keyword evidence="10" id="KW-1185">Reference proteome</keyword>
<sequence length="669" mass="70980">MKKMTLGAKMFSGFAVILLLLVIVAGAGWVSLQAVAGRVENREDVNKIAALMAEARRNEKNFIIRGDKQSATATLENAERIKAQALATKDVFEDEINRRQMDQVVAAAENYEKVFAGYVAMGEKCDQVMEAMRAKARQALADTEAIVVDQQKQLVESMAADKTAMDQLLAREHTPEEMAALRAKSESFTAAKLANLRDANQMVEWFLEARKAEKEYIISHGEQKWHEENEKLIDQIIALAKAMEARLVQQAHKDQMAGIASALHDYHENFDEYSELIGQQKQADQAMIAAARQTQEMCAAALEDQKGKLNAASASAKLTMGGGAGVGLVAGLLLAFFITRSVTKPINEVIRGLSNGSAQVAAAAGQVSGASQSLAEGASQQAASLEETSSSLEEMGSMTKHNADSARQADALTRETIATVHEAVQAMSDLRVAMDRISATSDQTSKIIKTIDEIAFQTNLLALNAAVEAARAGEAGAGFAVVADEVRNLAMRAAEAAKNTTALIEESLSNIREGSQLVGRTDDAFGRVSQSAMKVGELVGEIAAASREQAQGIEQINMAASEMDRVTQLNAANAEESAAASEELSAQAEQMLGHVNDLAALVGGASGNGASSAQYQLPPAAARPVAPAHQALPAAQSAKAVKPAATLRLPASAARSASHEVDDDSFSEF</sequence>
<feature type="domain" description="Methyl-accepting transducer" evidence="7">
    <location>
        <begin position="356"/>
        <end position="585"/>
    </location>
</feature>
<keyword evidence="4" id="KW-0175">Coiled coil</keyword>
<feature type="compositionally biased region" description="Low complexity" evidence="5">
    <location>
        <begin position="378"/>
        <end position="399"/>
    </location>
</feature>
<dbReference type="PANTHER" id="PTHR43531">
    <property type="entry name" value="PROTEIN ICFG"/>
    <property type="match status" value="1"/>
</dbReference>
<dbReference type="GO" id="GO:0006935">
    <property type="term" value="P:chemotaxis"/>
    <property type="evidence" value="ECO:0007669"/>
    <property type="project" value="TreeGrafter"/>
</dbReference>
<dbReference type="Gene3D" id="1.10.287.950">
    <property type="entry name" value="Methyl-accepting chemotaxis protein"/>
    <property type="match status" value="1"/>
</dbReference>
<evidence type="ECO:0000256" key="1">
    <source>
        <dbReference type="ARBA" id="ARBA00022481"/>
    </source>
</evidence>
<dbReference type="EMBL" id="CP002085">
    <property type="protein sequence ID" value="ADK86624.1"/>
    <property type="molecule type" value="Genomic_DNA"/>
</dbReference>
<dbReference type="PROSITE" id="PS50111">
    <property type="entry name" value="CHEMOTAXIS_TRANSDUC_2"/>
    <property type="match status" value="1"/>
</dbReference>
<dbReference type="eggNOG" id="COG0840">
    <property type="taxonomic scope" value="Bacteria"/>
</dbReference>
<organism evidence="9 10">
    <name type="scientific">Desulfarculus baarsii (strain ATCC 33931 / DSM 2075 / LMG 7858 / VKM B-1802 / 2st14)</name>
    <dbReference type="NCBI Taxonomy" id="644282"/>
    <lineage>
        <taxon>Bacteria</taxon>
        <taxon>Pseudomonadati</taxon>
        <taxon>Thermodesulfobacteriota</taxon>
        <taxon>Desulfarculia</taxon>
        <taxon>Desulfarculales</taxon>
        <taxon>Desulfarculaceae</taxon>
        <taxon>Desulfarculus</taxon>
    </lineage>
</organism>
<evidence type="ECO:0000256" key="4">
    <source>
        <dbReference type="SAM" id="Coils"/>
    </source>
</evidence>
<keyword evidence="3" id="KW-0807">Transducer</keyword>
<evidence type="ECO:0000256" key="2">
    <source>
        <dbReference type="ARBA" id="ARBA00029447"/>
    </source>
</evidence>
<feature type="coiled-coil region" evidence="4">
    <location>
        <begin position="68"/>
        <end position="95"/>
    </location>
</feature>
<evidence type="ECO:0000313" key="10">
    <source>
        <dbReference type="Proteomes" id="UP000009047"/>
    </source>
</evidence>
<dbReference type="PROSITE" id="PS51753">
    <property type="entry name" value="HBM"/>
    <property type="match status" value="1"/>
</dbReference>
<protein>
    <submittedName>
        <fullName evidence="9">Methyl-accepting chemotaxis sensory transducer</fullName>
    </submittedName>
</protein>
<reference evidence="9 10" key="1">
    <citation type="journal article" date="2010" name="Stand. Genomic Sci.">
        <title>Complete genome sequence of Desulfarculus baarsii type strain (2st14).</title>
        <authorList>
            <person name="Sun H."/>
            <person name="Spring S."/>
            <person name="Lapidus A."/>
            <person name="Davenport K."/>
            <person name="Del Rio T.G."/>
            <person name="Tice H."/>
            <person name="Nolan M."/>
            <person name="Copeland A."/>
            <person name="Cheng J.F."/>
            <person name="Lucas S."/>
            <person name="Tapia R."/>
            <person name="Goodwin L."/>
            <person name="Pitluck S."/>
            <person name="Ivanova N."/>
            <person name="Pagani I."/>
            <person name="Mavromatis K."/>
            <person name="Ovchinnikova G."/>
            <person name="Pati A."/>
            <person name="Chen A."/>
            <person name="Palaniappan K."/>
            <person name="Hauser L."/>
            <person name="Chang Y.J."/>
            <person name="Jeffries C.D."/>
            <person name="Detter J.C."/>
            <person name="Han C."/>
            <person name="Rohde M."/>
            <person name="Brambilla E."/>
            <person name="Goker M."/>
            <person name="Woyke T."/>
            <person name="Bristow J."/>
            <person name="Eisen J.A."/>
            <person name="Markowitz V."/>
            <person name="Hugenholtz P."/>
            <person name="Kyrpides N.C."/>
            <person name="Klenk H.P."/>
            <person name="Land M."/>
        </authorList>
    </citation>
    <scope>NUCLEOTIDE SEQUENCE [LARGE SCALE GENOMIC DNA]</scope>
    <source>
        <strain evidence="10">ATCC 33931 / DSM 2075 / LMG 7858 / VKM B-1802 / 2st14</strain>
    </source>
</reference>